<feature type="domain" description="DUF883" evidence="1">
    <location>
        <begin position="55"/>
        <end position="82"/>
    </location>
</feature>
<comment type="caution">
    <text evidence="2">The sequence shown here is derived from an EMBL/GenBank/DDBJ whole genome shotgun (WGS) entry which is preliminary data.</text>
</comment>
<organism evidence="2 3">
    <name type="scientific">Samsonia erythrinae</name>
    <dbReference type="NCBI Taxonomy" id="160434"/>
    <lineage>
        <taxon>Bacteria</taxon>
        <taxon>Pseudomonadati</taxon>
        <taxon>Pseudomonadota</taxon>
        <taxon>Gammaproteobacteria</taxon>
        <taxon>Enterobacterales</taxon>
        <taxon>Pectobacteriaceae</taxon>
        <taxon>Samsonia</taxon>
    </lineage>
</organism>
<proteinExistence type="predicted"/>
<evidence type="ECO:0000313" key="2">
    <source>
        <dbReference type="EMBL" id="TCV06303.1"/>
    </source>
</evidence>
<dbReference type="SUPFAM" id="SSF69047">
    <property type="entry name" value="Hypothetical protein YjbJ"/>
    <property type="match status" value="1"/>
</dbReference>
<gene>
    <name evidence="2" type="ORF">EDC54_104212</name>
</gene>
<name>A0A4R3VK47_9GAMM</name>
<keyword evidence="3" id="KW-1185">Reference proteome</keyword>
<evidence type="ECO:0000259" key="1">
    <source>
        <dbReference type="Pfam" id="PF19029"/>
    </source>
</evidence>
<dbReference type="OrthoDB" id="6462367at2"/>
<dbReference type="InterPro" id="IPR043605">
    <property type="entry name" value="DUF883_C"/>
</dbReference>
<protein>
    <submittedName>
        <fullName evidence="2">ElaB/YqjD/DUF883 family membrane-anchored ribosome-binding protein</fullName>
    </submittedName>
</protein>
<dbReference type="AlphaFoldDB" id="A0A4R3VK47"/>
<dbReference type="Gene3D" id="1.10.1470.10">
    <property type="entry name" value="YjbJ"/>
    <property type="match status" value="1"/>
</dbReference>
<dbReference type="InterPro" id="IPR036629">
    <property type="entry name" value="YjbJ_sf"/>
</dbReference>
<dbReference type="EMBL" id="SMBY01000004">
    <property type="protein sequence ID" value="TCV06303.1"/>
    <property type="molecule type" value="Genomic_DNA"/>
</dbReference>
<dbReference type="Proteomes" id="UP000295433">
    <property type="component" value="Unassembled WGS sequence"/>
</dbReference>
<accession>A0A4R3VK47</accession>
<reference evidence="2 3" key="1">
    <citation type="submission" date="2019-03" db="EMBL/GenBank/DDBJ databases">
        <title>Genomic Encyclopedia of Type Strains, Phase IV (KMG-IV): sequencing the most valuable type-strain genomes for metagenomic binning, comparative biology and taxonomic classification.</title>
        <authorList>
            <person name="Goeker M."/>
        </authorList>
    </citation>
    <scope>NUCLEOTIDE SEQUENCE [LARGE SCALE GENOMIC DNA]</scope>
    <source>
        <strain evidence="2 3">DSM 16730</strain>
    </source>
</reference>
<dbReference type="Pfam" id="PF19029">
    <property type="entry name" value="DUF883_C"/>
    <property type="match status" value="1"/>
</dbReference>
<evidence type="ECO:0000313" key="3">
    <source>
        <dbReference type="Proteomes" id="UP000295433"/>
    </source>
</evidence>
<sequence>MFGKAEDKVKEIAGEAQEKYGELTDDSCHQAKGAARKYAAQGNQAVREAADVVKEHVEDNPLKAVSIAAGVGLLIGLLIGRK</sequence>
<dbReference type="RefSeq" id="WP_132455536.1">
    <property type="nucleotide sequence ID" value="NZ_JAWIZJ010000004.1"/>
</dbReference>